<accession>A0A2H9T531</accession>
<dbReference type="PANTHER" id="PTHR33066">
    <property type="entry name" value="INTEGRASE_SAM-LIKE_N DOMAIN-CONTAINING PROTEIN"/>
    <property type="match status" value="1"/>
</dbReference>
<dbReference type="GO" id="GO:0003677">
    <property type="term" value="F:DNA binding"/>
    <property type="evidence" value="ECO:0007669"/>
    <property type="project" value="UniProtKB-KW"/>
</dbReference>
<evidence type="ECO:0000256" key="1">
    <source>
        <dbReference type="ARBA" id="ARBA00023125"/>
    </source>
</evidence>
<evidence type="ECO:0000313" key="4">
    <source>
        <dbReference type="EMBL" id="PJE78335.1"/>
    </source>
</evidence>
<evidence type="ECO:0008006" key="5">
    <source>
        <dbReference type="Google" id="ProtNLM"/>
    </source>
</evidence>
<dbReference type="PANTHER" id="PTHR33066:SF2">
    <property type="entry name" value="FILAGGRIN-2-LIKE"/>
    <property type="match status" value="1"/>
</dbReference>
<dbReference type="Gene3D" id="1.10.150.130">
    <property type="match status" value="1"/>
</dbReference>
<feature type="region of interest" description="Disordered" evidence="3">
    <location>
        <begin position="579"/>
        <end position="611"/>
    </location>
</feature>
<sequence length="968" mass="102990">MEGDHGGRLGLVCGQGGARHSAFAGSAVSVKANLFSSSRGSRKGFGSPGGSKDHACQGRGRGGTFGGVHPRLLFQNVSGTEKVRGVAPDHRSKCLQQARRFSSLQDGDSSGHNRLRERWNVGHFNRFEGCLLPHPHQEIGTEVPPVHLQREGLSVPGHAIRAHDCTFGVYQAAAGGRGIPAFSGNRCSHLFRRFPHASPSEEILVAGHPIGPETLPKGRFHSIQGEVGGDPISGFRFPGKPFQHGSGHCPSTNGEVRESQGSRPDFHRLVSGPGALVSQFPGISQLPGRCGPLGETSHQTSPDVPSWQLGPFVKGLGSLDSSGPVGQGVCPLVDPSGQRSPWGSFVQARSHYDPVHGCFHDGLGGVPRRALPVGGVVWGTALRAHQRARDEVCSIGIAVSSGDLAIQGDLCGYGQLNSCRVSGEAGGYQVPHPVCPRYPCSSSVPGDAINYPCQASSGQIECVGGYSVQAPPTGVDGMATESFDFRGSLSGVGQTSHRSVRHIPEQSVANVCLSGSRSEGLGRGRSISGLGGDACLCIPPLQFGGQGVAEVSEASLLPAPDSTPVAEAALVSGAFVVSGGRSSDSPTQNESPSPASVQDDALSSRDTPPSRVEAISGGLAQAGFSRDVSTRIARSIRSSSSAVYQSRWKIFCDWCVGRKVDPVKASVQLIADFLLWLFRDRNLAPGTIAGYRTAIASVLSFQGRSEMSSSSSLSALIRGFGLDRPRIRQLAPQWNLALVLDSLTRAPYEPLESATLKFLTFKVVFLIALASGRRRSEIHALSSHPSCLRWARNFSAVTLLTDPAFLAKNQVPGFLPEPIKIPSLQGSMGSVERDKLLCPCRALRFYLEKTKGGRGTRSRLFLSIKQGQQEISSQSISRWICQVIKFAYDHSDDQVQARYKVRAHEVRALATSWALLNGSSFQDVMSAAFWRGQNTFTDFYLRSLASHSDGLYSLGPVVVAQSVAVPPQ</sequence>
<dbReference type="InterPro" id="IPR010998">
    <property type="entry name" value="Integrase_recombinase_N"/>
</dbReference>
<dbReference type="InterPro" id="IPR011010">
    <property type="entry name" value="DNA_brk_join_enz"/>
</dbReference>
<gene>
    <name evidence="4" type="ORF">CI610_02731</name>
</gene>
<organism evidence="4">
    <name type="scientific">invertebrate metagenome</name>
    <dbReference type="NCBI Taxonomy" id="1711999"/>
    <lineage>
        <taxon>unclassified sequences</taxon>
        <taxon>metagenomes</taxon>
        <taxon>organismal metagenomes</taxon>
    </lineage>
</organism>
<name>A0A2H9T531_9ZZZZ</name>
<reference evidence="4" key="1">
    <citation type="journal article" date="2017" name="Appl. Environ. Microbiol.">
        <title>Molecular characterization of an Endozoicomonas-like organism causing infection in king scallop Pecten maximus L.</title>
        <authorList>
            <person name="Cano I."/>
            <person name="van Aerle R."/>
            <person name="Ross S."/>
            <person name="Verner-Jeffreys D.W."/>
            <person name="Paley R.K."/>
            <person name="Rimmer G."/>
            <person name="Ryder D."/>
            <person name="Hooper P."/>
            <person name="Stone D."/>
            <person name="Feist S.W."/>
        </authorList>
    </citation>
    <scope>NUCLEOTIDE SEQUENCE</scope>
</reference>
<dbReference type="InterPro" id="IPR013762">
    <property type="entry name" value="Integrase-like_cat_sf"/>
</dbReference>
<protein>
    <recommendedName>
        <fullName evidence="5">Core-binding (CB) domain-containing protein</fullName>
    </recommendedName>
</protein>
<evidence type="ECO:0000256" key="2">
    <source>
        <dbReference type="ARBA" id="ARBA00023172"/>
    </source>
</evidence>
<feature type="compositionally biased region" description="Polar residues" evidence="3">
    <location>
        <begin position="580"/>
        <end position="596"/>
    </location>
</feature>
<keyword evidence="2" id="KW-0233">DNA recombination</keyword>
<dbReference type="SUPFAM" id="SSF47823">
    <property type="entry name" value="lambda integrase-like, N-terminal domain"/>
    <property type="match status" value="1"/>
</dbReference>
<feature type="region of interest" description="Disordered" evidence="3">
    <location>
        <begin position="244"/>
        <end position="263"/>
    </location>
</feature>
<keyword evidence="1" id="KW-0238">DNA-binding</keyword>
<proteinExistence type="predicted"/>
<evidence type="ECO:0000256" key="3">
    <source>
        <dbReference type="SAM" id="MobiDB-lite"/>
    </source>
</evidence>
<comment type="caution">
    <text evidence="4">The sequence shown here is derived from an EMBL/GenBank/DDBJ whole genome shotgun (WGS) entry which is preliminary data.</text>
</comment>
<dbReference type="GO" id="GO:0006310">
    <property type="term" value="P:DNA recombination"/>
    <property type="evidence" value="ECO:0007669"/>
    <property type="project" value="UniProtKB-KW"/>
</dbReference>
<dbReference type="GO" id="GO:0015074">
    <property type="term" value="P:DNA integration"/>
    <property type="evidence" value="ECO:0007669"/>
    <property type="project" value="InterPro"/>
</dbReference>
<dbReference type="SUPFAM" id="SSF56349">
    <property type="entry name" value="DNA breaking-rejoining enzymes"/>
    <property type="match status" value="1"/>
</dbReference>
<dbReference type="AlphaFoldDB" id="A0A2H9T531"/>
<dbReference type="EMBL" id="NSIT01000200">
    <property type="protein sequence ID" value="PJE78335.1"/>
    <property type="molecule type" value="Genomic_DNA"/>
</dbReference>
<dbReference type="Gene3D" id="1.10.443.10">
    <property type="entry name" value="Intergrase catalytic core"/>
    <property type="match status" value="1"/>
</dbReference>
<feature type="region of interest" description="Disordered" evidence="3">
    <location>
        <begin position="38"/>
        <end position="62"/>
    </location>
</feature>